<evidence type="ECO:0000256" key="1">
    <source>
        <dbReference type="ARBA" id="ARBA00022490"/>
    </source>
</evidence>
<feature type="compositionally biased region" description="Basic residues" evidence="3">
    <location>
        <begin position="1"/>
        <end position="17"/>
    </location>
</feature>
<dbReference type="Pfam" id="PF15044">
    <property type="entry name" value="CLU_N"/>
    <property type="match status" value="1"/>
</dbReference>
<keyword evidence="6" id="KW-1185">Reference proteome</keyword>
<feature type="region of interest" description="Disordered" evidence="3">
    <location>
        <begin position="1346"/>
        <end position="1434"/>
    </location>
</feature>
<dbReference type="PROSITE" id="PS51823">
    <property type="entry name" value="CLU"/>
    <property type="match status" value="1"/>
</dbReference>
<name>A0ABQ9MFE4_HEVBR</name>
<keyword evidence="1" id="KW-0963">Cytoplasm</keyword>
<sequence>MAPRSGRGKSNKAKGEKKKKEDKVVVPSLLDITVITPYDTQVVLRGISTDRILDVKKLLAVNVETCHLTNYSLSHEVKGQRLNDRVEIITLKPCLLRMVEEDYTEEAQAVAHVRRLLDIVACTTRFAKPKRPLPSTLPSESKSKKASFGSIGNGPHTSTSASVSAAALDSMDMAAIYPTPKLSEFYEFFSFSHLNPPILSLRRFNSKDGEERGQGDYFETQIKICNGKLIHVVASEKGFYTVGKQFSQSHSLVDLLQNLSRAFANAYDSLMKAFVEHNKFGNLPCGFRANTWLVPPPVGESPSNFPSLPAEDESWGGNGGGQGRNGEYDLRPWASDFEILARLPCKIEEERVTRDRKAFLLHSQFVDVAIFKAARAIRRLIDSNKNAKETINFNSGSILSEDRVGDLSIVVKRDVADGSMKSREKVDGHRLSGASAKEVAQRNLLKGLTADENVVVHDTSTLGIVIVRHCGYTATVRVVGEVKKRNGEAQDIEINDQPDGGSNALNINSLRVVLYQSCVKESSGGQSPHRSFDDSEASRCLVRQVLKESLTKLEEMPVASERSIRWELGSCWMQHLQKQGTPSDTDSKRSEEDTETEHAVKGLGKEFKFLKKRDKKTSMNGTLEKEETKTGPCRLNVGTDRQHSNGDSNSENELKELISEEAFFRLKESGTGLHLKSVDELIQMAYGYYNEIALPKLVTDFGSLELSPVDGRTLTDFMHLRGLQMCSLGRVVKLAEKLPHIQSLCIHEMVTRAFKHIVKAVVASVENVADLSAAIASSLNFLLGSCNMEDNDQNMKDDYILKLHWLQTFLSRRFGWTLKDEFLHLRKLSILRGLCHKVGLELVPRDYDMECPNPFRKFDIISVVPVCKHVGCSSADGRNLLESSKISLDKGKLEDAVNYGTKALAKMIAVCGPYHRTTANAYSLLAVVLYHTGDFNQATIYQQKALDINERELGLDHPDTMKSYGDLSVFYYRLQHIELALKYVNRALFLLHFTCGLSHPNTAATYINVAMMEEGMGNVHVALRFLHEALKCNQRLLGVDHIQTAASYHAIAIALSLMEAYSLSVQHEQTTLKILQVKLGPEDLRTQDAAAWLEYFESKALEQQEAARNGTPKPDASIASKGHLSVSDLLDYISPDQDSRGSDAQKKQRRVKVLQINDKAHQGHQNEMVEDAMLHERLENAMSLATGNKEVKVDRVQYEKSEEKDNVVIYRPTVAVEVVEETASDEGWLEANPKGRLGNAAGRKQGRRRPALAKLNINGSEYSNIRESSYRREIISPAQKTIPRTVTTELSATKQSNTRGLSVVEDSIKLQEKSCVPKTSCSSANLSAMASKSVSYKEVAVAPPGTVLKPLMEPPEESNEKEPETQTCSIANETSMEEIYTTSVVDNVPDDGETDENHDHGTQSEKSRSEHDEIPTSNQEKSDETNGSKLSAAAEPFNPGALSVVHTLNSVSGTSIYDVRASQSMLADAAAPPLAARVPCGPRSPLYYRNTISYRMKQGLLKYQTPMTMPSRSMNPHAPEFVPRKAWQTYPGNRDLNVPNESNYMLEKSKAEQEILNEESSNRVEDGSPRKTGCEYEKAELARQIILSFIVNSVQHNVDSGSEPVLGEKKFESPSDAIANDSAIIKVLYGDEEKTDQVTQSNEHEQSKAIDENNKKNEDGEGFIVVRNRRRNKQFTNGVTGLYNQQSICASVR</sequence>
<feature type="region of interest" description="Disordered" evidence="3">
    <location>
        <begin position="1635"/>
        <end position="1656"/>
    </location>
</feature>
<dbReference type="CDD" id="cd15466">
    <property type="entry name" value="CLU-central"/>
    <property type="match status" value="1"/>
</dbReference>
<dbReference type="Pfam" id="PF13424">
    <property type="entry name" value="TPR_12"/>
    <property type="match status" value="2"/>
</dbReference>
<dbReference type="InterPro" id="IPR027523">
    <property type="entry name" value="CLU_prot"/>
</dbReference>
<feature type="compositionally biased region" description="Basic and acidic residues" evidence="3">
    <location>
        <begin position="1395"/>
        <end position="1426"/>
    </location>
</feature>
<dbReference type="Proteomes" id="UP001174677">
    <property type="component" value="Chromosome 6"/>
</dbReference>
<feature type="compositionally biased region" description="Basic and acidic residues" evidence="3">
    <location>
        <begin position="585"/>
        <end position="599"/>
    </location>
</feature>
<keyword evidence="2" id="KW-0802">TPR repeat</keyword>
<evidence type="ECO:0000313" key="5">
    <source>
        <dbReference type="EMBL" id="KAJ9179011.1"/>
    </source>
</evidence>
<organism evidence="5 6">
    <name type="scientific">Hevea brasiliensis</name>
    <name type="common">Para rubber tree</name>
    <name type="synonym">Siphonia brasiliensis</name>
    <dbReference type="NCBI Taxonomy" id="3981"/>
    <lineage>
        <taxon>Eukaryota</taxon>
        <taxon>Viridiplantae</taxon>
        <taxon>Streptophyta</taxon>
        <taxon>Embryophyta</taxon>
        <taxon>Tracheophyta</taxon>
        <taxon>Spermatophyta</taxon>
        <taxon>Magnoliopsida</taxon>
        <taxon>eudicotyledons</taxon>
        <taxon>Gunneridae</taxon>
        <taxon>Pentapetalae</taxon>
        <taxon>rosids</taxon>
        <taxon>fabids</taxon>
        <taxon>Malpighiales</taxon>
        <taxon>Euphorbiaceae</taxon>
        <taxon>Crotonoideae</taxon>
        <taxon>Micrandreae</taxon>
        <taxon>Hevea</taxon>
    </lineage>
</organism>
<reference evidence="5" key="1">
    <citation type="journal article" date="2023" name="Plant Biotechnol. J.">
        <title>Chromosome-level wild Hevea brasiliensis genome provides new tools for genomic-assisted breeding and valuable loci to elevate rubber yield.</title>
        <authorList>
            <person name="Cheng H."/>
            <person name="Song X."/>
            <person name="Hu Y."/>
            <person name="Wu T."/>
            <person name="Yang Q."/>
            <person name="An Z."/>
            <person name="Feng S."/>
            <person name="Deng Z."/>
            <person name="Wu W."/>
            <person name="Zeng X."/>
            <person name="Tu M."/>
            <person name="Wang X."/>
            <person name="Huang H."/>
        </authorList>
    </citation>
    <scope>NUCLEOTIDE SEQUENCE</scope>
    <source>
        <strain evidence="5">MT/VB/25A 57/8</strain>
    </source>
</reference>
<feature type="region of interest" description="Disordered" evidence="3">
    <location>
        <begin position="577"/>
        <end position="599"/>
    </location>
</feature>
<feature type="repeat" description="TPR" evidence="2">
    <location>
        <begin position="919"/>
        <end position="952"/>
    </location>
</feature>
<dbReference type="InterPro" id="IPR011990">
    <property type="entry name" value="TPR-like_helical_dom_sf"/>
</dbReference>
<dbReference type="InterPro" id="IPR019734">
    <property type="entry name" value="TPR_rpt"/>
</dbReference>
<dbReference type="InterPro" id="IPR025697">
    <property type="entry name" value="CLU_dom"/>
</dbReference>
<feature type="region of interest" description="Disordered" evidence="3">
    <location>
        <begin position="131"/>
        <end position="157"/>
    </location>
</feature>
<feature type="region of interest" description="Disordered" evidence="3">
    <location>
        <begin position="618"/>
        <end position="652"/>
    </location>
</feature>
<dbReference type="InterPro" id="IPR028275">
    <property type="entry name" value="CLU_N"/>
</dbReference>
<feature type="domain" description="Clu" evidence="4">
    <location>
        <begin position="311"/>
        <end position="587"/>
    </location>
</feature>
<dbReference type="Gene3D" id="1.25.40.10">
    <property type="entry name" value="Tetratricopeptide repeat domain"/>
    <property type="match status" value="2"/>
</dbReference>
<dbReference type="PROSITE" id="PS50005">
    <property type="entry name" value="TPR"/>
    <property type="match status" value="1"/>
</dbReference>
<feature type="region of interest" description="Disordered" evidence="3">
    <location>
        <begin position="1"/>
        <end position="20"/>
    </location>
</feature>
<accession>A0ABQ9MFE4</accession>
<evidence type="ECO:0000256" key="3">
    <source>
        <dbReference type="SAM" id="MobiDB-lite"/>
    </source>
</evidence>
<gene>
    <name evidence="5" type="ORF">P3X46_010842</name>
</gene>
<evidence type="ECO:0000256" key="2">
    <source>
        <dbReference type="PROSITE-ProRule" id="PRU00339"/>
    </source>
</evidence>
<evidence type="ECO:0000259" key="4">
    <source>
        <dbReference type="PROSITE" id="PS51823"/>
    </source>
</evidence>
<dbReference type="PANTHER" id="PTHR12601">
    <property type="entry name" value="EUKARYOTIC TRANSLATION INITIATION FACTOR 3 SUBUNIT EIF-3"/>
    <property type="match status" value="1"/>
</dbReference>
<feature type="compositionally biased region" description="Polar residues" evidence="3">
    <location>
        <begin position="1365"/>
        <end position="1385"/>
    </location>
</feature>
<evidence type="ECO:0000313" key="6">
    <source>
        <dbReference type="Proteomes" id="UP001174677"/>
    </source>
</evidence>
<proteinExistence type="predicted"/>
<comment type="caution">
    <text evidence="5">The sequence shown here is derived from an EMBL/GenBank/DDBJ whole genome shotgun (WGS) entry which is preliminary data.</text>
</comment>
<dbReference type="SMART" id="SM00028">
    <property type="entry name" value="TPR"/>
    <property type="match status" value="3"/>
</dbReference>
<protein>
    <recommendedName>
        <fullName evidence="4">Clu domain-containing protein</fullName>
    </recommendedName>
</protein>
<dbReference type="Pfam" id="PF12807">
    <property type="entry name" value="eIF3_p135"/>
    <property type="match status" value="1"/>
</dbReference>
<dbReference type="EMBL" id="JARPOI010000006">
    <property type="protein sequence ID" value="KAJ9179011.1"/>
    <property type="molecule type" value="Genomic_DNA"/>
</dbReference>
<dbReference type="SUPFAM" id="SSF48452">
    <property type="entry name" value="TPR-like"/>
    <property type="match status" value="2"/>
</dbReference>
<dbReference type="PANTHER" id="PTHR12601:SF45">
    <property type="entry name" value="PROTEIN REDUCED CHLOROPLAST COVERAGE 3"/>
    <property type="match status" value="1"/>
</dbReference>
<dbReference type="InterPro" id="IPR033646">
    <property type="entry name" value="CLU-central"/>
</dbReference>